<evidence type="ECO:0000313" key="8">
    <source>
        <dbReference type="Proteomes" id="UP000799436"/>
    </source>
</evidence>
<keyword evidence="5" id="KW-0496">Mitochondrion</keyword>
<dbReference type="SUPFAM" id="SSF51735">
    <property type="entry name" value="NAD(P)-binding Rossmann-fold domains"/>
    <property type="match status" value="1"/>
</dbReference>
<dbReference type="OrthoDB" id="430436at2759"/>
<protein>
    <recommendedName>
        <fullName evidence="9">NAD(P)-binding domain-containing protein</fullName>
    </recommendedName>
</protein>
<dbReference type="InterPro" id="IPR036291">
    <property type="entry name" value="NAD(P)-bd_dom_sf"/>
</dbReference>
<evidence type="ECO:0000256" key="2">
    <source>
        <dbReference type="ARBA" id="ARBA00006617"/>
    </source>
</evidence>
<dbReference type="GO" id="GO:0051170">
    <property type="term" value="P:import into nucleus"/>
    <property type="evidence" value="ECO:0007669"/>
    <property type="project" value="TreeGrafter"/>
</dbReference>
<proteinExistence type="inferred from homology"/>
<dbReference type="PANTHER" id="PTHR14097">
    <property type="entry name" value="OXIDOREDUCTASE HTATIP2"/>
    <property type="match status" value="1"/>
</dbReference>
<evidence type="ECO:0000256" key="6">
    <source>
        <dbReference type="ARBA" id="ARBA00023136"/>
    </source>
</evidence>
<evidence type="ECO:0000256" key="4">
    <source>
        <dbReference type="ARBA" id="ARBA00022946"/>
    </source>
</evidence>
<dbReference type="EMBL" id="ML995911">
    <property type="protein sequence ID" value="KAF2764738.1"/>
    <property type="molecule type" value="Genomic_DNA"/>
</dbReference>
<keyword evidence="6" id="KW-0472">Membrane</keyword>
<name>A0A6G1KX37_9PEZI</name>
<comment type="subcellular location">
    <subcellularLocation>
        <location evidence="1">Mitochondrion outer membrane</location>
        <topology evidence="1">Peripheral membrane protein</topology>
    </subcellularLocation>
</comment>
<comment type="similarity">
    <text evidence="2">Belongs to the FMP52 family.</text>
</comment>
<dbReference type="AlphaFoldDB" id="A0A6G1KX37"/>
<gene>
    <name evidence="7" type="ORF">EJ03DRAFT_281490</name>
</gene>
<dbReference type="GO" id="GO:0005741">
    <property type="term" value="C:mitochondrial outer membrane"/>
    <property type="evidence" value="ECO:0007669"/>
    <property type="project" value="UniProtKB-SubCell"/>
</dbReference>
<dbReference type="FunFam" id="3.40.50.720:FF:000366">
    <property type="entry name" value="Protein FMP52, mitochondrial"/>
    <property type="match status" value="1"/>
</dbReference>
<accession>A0A6G1KX37</accession>
<keyword evidence="8" id="KW-1185">Reference proteome</keyword>
<keyword evidence="3" id="KW-1000">Mitochondrion outer membrane</keyword>
<dbReference type="PANTHER" id="PTHR14097:SF7">
    <property type="entry name" value="OXIDOREDUCTASE HTATIP2"/>
    <property type="match status" value="1"/>
</dbReference>
<dbReference type="Proteomes" id="UP000799436">
    <property type="component" value="Unassembled WGS sequence"/>
</dbReference>
<reference evidence="7" key="1">
    <citation type="journal article" date="2020" name="Stud. Mycol.">
        <title>101 Dothideomycetes genomes: a test case for predicting lifestyles and emergence of pathogens.</title>
        <authorList>
            <person name="Haridas S."/>
            <person name="Albert R."/>
            <person name="Binder M."/>
            <person name="Bloem J."/>
            <person name="Labutti K."/>
            <person name="Salamov A."/>
            <person name="Andreopoulos B."/>
            <person name="Baker S."/>
            <person name="Barry K."/>
            <person name="Bills G."/>
            <person name="Bluhm B."/>
            <person name="Cannon C."/>
            <person name="Castanera R."/>
            <person name="Culley D."/>
            <person name="Daum C."/>
            <person name="Ezra D."/>
            <person name="Gonzalez J."/>
            <person name="Henrissat B."/>
            <person name="Kuo A."/>
            <person name="Liang C."/>
            <person name="Lipzen A."/>
            <person name="Lutzoni F."/>
            <person name="Magnuson J."/>
            <person name="Mondo S."/>
            <person name="Nolan M."/>
            <person name="Ohm R."/>
            <person name="Pangilinan J."/>
            <person name="Park H.-J."/>
            <person name="Ramirez L."/>
            <person name="Alfaro M."/>
            <person name="Sun H."/>
            <person name="Tritt A."/>
            <person name="Yoshinaga Y."/>
            <person name="Zwiers L.-H."/>
            <person name="Turgeon B."/>
            <person name="Goodwin S."/>
            <person name="Spatafora J."/>
            <person name="Crous P."/>
            <person name="Grigoriev I."/>
        </authorList>
    </citation>
    <scope>NUCLEOTIDE SEQUENCE</scope>
    <source>
        <strain evidence="7">CBS 116005</strain>
    </source>
</reference>
<evidence type="ECO:0008006" key="9">
    <source>
        <dbReference type="Google" id="ProtNLM"/>
    </source>
</evidence>
<evidence type="ECO:0000256" key="5">
    <source>
        <dbReference type="ARBA" id="ARBA00023128"/>
    </source>
</evidence>
<keyword evidence="4" id="KW-0809">Transit peptide</keyword>
<evidence type="ECO:0000256" key="3">
    <source>
        <dbReference type="ARBA" id="ARBA00022787"/>
    </source>
</evidence>
<evidence type="ECO:0000256" key="1">
    <source>
        <dbReference type="ARBA" id="ARBA00004450"/>
    </source>
</evidence>
<sequence length="228" mass="24266">MVPSVALAGSTGLIGSNILSILQKLPSVGTINAFARKELPPDEKVKTIGSTDSGAWPGLFPAGAQLYMSALGTTRANAGGFDKQKKIDYDLNLELAKAAKAAGTNIYVLISSSGSDPKSPIGYPKMKGELEEAVKALNFDHTVIVRPGLIVGDRNESRLAEGILQSVAKFAGRFSNNKLKDFWAQDADVIAKAAVRAGLDAVEGKDSEKVRILTQADILRIGRVEWKE</sequence>
<dbReference type="Gene3D" id="3.40.50.720">
    <property type="entry name" value="NAD(P)-binding Rossmann-like Domain"/>
    <property type="match status" value="1"/>
</dbReference>
<organism evidence="7 8">
    <name type="scientific">Teratosphaeria nubilosa</name>
    <dbReference type="NCBI Taxonomy" id="161662"/>
    <lineage>
        <taxon>Eukaryota</taxon>
        <taxon>Fungi</taxon>
        <taxon>Dikarya</taxon>
        <taxon>Ascomycota</taxon>
        <taxon>Pezizomycotina</taxon>
        <taxon>Dothideomycetes</taxon>
        <taxon>Dothideomycetidae</taxon>
        <taxon>Mycosphaerellales</taxon>
        <taxon>Teratosphaeriaceae</taxon>
        <taxon>Teratosphaeria</taxon>
    </lineage>
</organism>
<evidence type="ECO:0000313" key="7">
    <source>
        <dbReference type="EMBL" id="KAF2764738.1"/>
    </source>
</evidence>